<keyword evidence="5" id="KW-1185">Reference proteome</keyword>
<dbReference type="PANTHER" id="PTHR30121:SF6">
    <property type="entry name" value="SLR6007 PROTEIN"/>
    <property type="match status" value="1"/>
</dbReference>
<dbReference type="Proteomes" id="UP000295627">
    <property type="component" value="Unassembled WGS sequence"/>
</dbReference>
<dbReference type="Gene3D" id="3.40.50.300">
    <property type="entry name" value="P-loop containing nucleotide triphosphate hydrolases"/>
    <property type="match status" value="2"/>
</dbReference>
<feature type="domain" description="Helicase HerA central" evidence="2">
    <location>
        <begin position="360"/>
        <end position="457"/>
    </location>
</feature>
<dbReference type="InterPro" id="IPR002789">
    <property type="entry name" value="HerA_central"/>
</dbReference>
<dbReference type="RefSeq" id="WP_078333225.1">
    <property type="nucleotide sequence ID" value="NZ_MAFQ01000003.1"/>
</dbReference>
<accession>A0A4R8R3K9</accession>
<keyword evidence="3" id="KW-0547">Nucleotide-binding</keyword>
<dbReference type="InterPro" id="IPR027417">
    <property type="entry name" value="P-loop_NTPase"/>
</dbReference>
<evidence type="ECO:0000313" key="3">
    <source>
        <dbReference type="EMBL" id="TDH22014.1"/>
    </source>
</evidence>
<reference evidence="5 6" key="2">
    <citation type="journal article" date="2019" name="Sci. Rep.">
        <title>Extended insight into the Mycobacterium chelonae-abscessus complex through whole genome sequencing of Mycobacterium salmoniphilum outbreak and Mycobacterium salmoniphilum-like strains.</title>
        <authorList>
            <person name="Behra P.R.K."/>
            <person name="Das S."/>
            <person name="Pettersson B.M.F."/>
            <person name="Shirreff L."/>
            <person name="DuCote T."/>
            <person name="Jacobsson K.G."/>
            <person name="Ennis D.G."/>
            <person name="Kirsebom L.A."/>
        </authorList>
    </citation>
    <scope>NUCLEOTIDE SEQUENCE [LARGE SCALE GENOMIC DNA]</scope>
    <source>
        <strain evidence="4 5">CCUG 63697</strain>
        <strain evidence="3 6">DSM 45524</strain>
    </source>
</reference>
<dbReference type="AlphaFoldDB" id="A0A4R8R3K9"/>
<reference evidence="3" key="1">
    <citation type="submission" date="2018-12" db="EMBL/GenBank/DDBJ databases">
        <authorList>
            <person name="Behra P.R.K."/>
            <person name="Das S."/>
            <person name="Pettersson B.M.F."/>
            <person name="Shirreff L."/>
            <person name="Ducote T."/>
            <person name="Jacobsson K.-G."/>
            <person name="Ennis D.G."/>
            <person name="Kirsebom L.A."/>
        </authorList>
    </citation>
    <scope>NUCLEOTIDE SEQUENCE</scope>
    <source>
        <strain evidence="3">DSM 45524</strain>
    </source>
</reference>
<name>A0A4R8R3K9_9MYCO</name>
<organism evidence="4 5">
    <name type="scientific">Mycobacteroides franklinii</name>
    <dbReference type="NCBI Taxonomy" id="948102"/>
    <lineage>
        <taxon>Bacteria</taxon>
        <taxon>Bacillati</taxon>
        <taxon>Actinomycetota</taxon>
        <taxon>Actinomycetes</taxon>
        <taxon>Mycobacteriales</taxon>
        <taxon>Mycobacteriaceae</taxon>
        <taxon>Mycobacteroides</taxon>
    </lineage>
</organism>
<dbReference type="PANTHER" id="PTHR30121">
    <property type="entry name" value="UNCHARACTERIZED PROTEIN YJGR-RELATED"/>
    <property type="match status" value="1"/>
</dbReference>
<evidence type="ECO:0000313" key="6">
    <source>
        <dbReference type="Proteomes" id="UP000295627"/>
    </source>
</evidence>
<comment type="caution">
    <text evidence="4">The sequence shown here is derived from an EMBL/GenBank/DDBJ whole genome shotgun (WGS) entry which is preliminary data.</text>
</comment>
<dbReference type="SUPFAM" id="SSF52540">
    <property type="entry name" value="P-loop containing nucleoside triphosphate hydrolases"/>
    <property type="match status" value="1"/>
</dbReference>
<dbReference type="Proteomes" id="UP000295165">
    <property type="component" value="Unassembled WGS sequence"/>
</dbReference>
<sequence length="1041" mass="113498">MATESVTTAKVDYLQRCGESPQAPNAPYTVGDPASRRMLHVRGISRPDKDTLRAPKPVSSPNSDPWRPTTAELITGLYGYRIPLAYTVRGSPHGVQVYIGTWPTNHEEDPASDDAQIGIMGSVLRGLYPAIDLLEALPERSAWRSGGLALGVPAPAGINEIDGAAPIDQVIRSMSGSEWAIQVLAQPMSERGIAGQRQAILNEMRTVMAAAKNEAAPSPLADHYVELLKAGLVATSDGMATGAWRTAVYLLGDDESYPRLASAWRSVMSGAKSLPEPVRTIDLDQVCDLANMWALPDTAGALGPGHYRRPFEHQTLLSSAQLAACVHLPELETPGYTTDFAARFDLVPGTAQQDSSCVPLGRVLQHRQPTSATYDVGLDTLTRHAFIAGVTGSGKTNTVFYLLQQLAEKGVPFLVIEPTKSEYRSLVDDPLIGPHLQVFTLGDETVSPLRLNPFEFPPGVSVGVHLDLLRSVFNVSFGMWTPLPQVLETCLYRIYEDRGWDITTNRNRRLDNMSGRSLSFPTLADLAAKVDEVAGQLGYDKEVENNIRAALGTRLNSLRVGGKGRMLDVQRSLSIEALVQRPTVLELEGMGDDDDKAFVMGLFMIGLAEHLRGIGAHDGIRHLLIVEEAHRLLAGTGGPVVQREESGGDVRGKAVETFANLISEIRAYGQGLVIVDQVPSKLAPDVVKNTNLKLVHRIVASDDRATLASAMVMNENQARALATFRPGQAAVFADGDDAPLLLQVPEAKRPVGDLRDKERIRSRIRASTELLRAHQGGALFYPRTFCASTCADAPEVCAVARELAEDVYVQRTFARVVLAAVEQIGALDRLWPDVIASIDARRPRYVDAGALQRALAGHLADWFAQRRGAQENWNYSDTADYSDRLRAVLLDKLQGTDDQVTAQLRGSLHEIAHRLAARSLDPYPLCGKVCDQVPPQCLYRAAVADVVASGRYEDAWYAADETDARSEDGAREETWQVCQDAAYEITEFPDEGAPADVAQHIVANAKRVCMCFAQQMLVADTRKSIRTSRRILDRIVAEAEL</sequence>
<dbReference type="GO" id="GO:0005524">
    <property type="term" value="F:ATP binding"/>
    <property type="evidence" value="ECO:0007669"/>
    <property type="project" value="UniProtKB-KW"/>
</dbReference>
<dbReference type="InterPro" id="IPR051162">
    <property type="entry name" value="T4SS_component"/>
</dbReference>
<keyword evidence="3" id="KW-0067">ATP-binding</keyword>
<feature type="region of interest" description="Disordered" evidence="1">
    <location>
        <begin position="14"/>
        <end position="67"/>
    </location>
</feature>
<evidence type="ECO:0000313" key="4">
    <source>
        <dbReference type="EMBL" id="TDZ50732.1"/>
    </source>
</evidence>
<evidence type="ECO:0000313" key="5">
    <source>
        <dbReference type="Proteomes" id="UP000295165"/>
    </source>
</evidence>
<dbReference type="Pfam" id="PF01935">
    <property type="entry name" value="DUF87"/>
    <property type="match status" value="1"/>
</dbReference>
<proteinExistence type="predicted"/>
<gene>
    <name evidence="4" type="ORF">CCUG63697_02241</name>
    <name evidence="3" type="ORF">EJ571_08620</name>
</gene>
<evidence type="ECO:0000256" key="1">
    <source>
        <dbReference type="SAM" id="MobiDB-lite"/>
    </source>
</evidence>
<dbReference type="EMBL" id="PECC01000027">
    <property type="protein sequence ID" value="TDZ50732.1"/>
    <property type="molecule type" value="Genomic_DNA"/>
</dbReference>
<evidence type="ECO:0000259" key="2">
    <source>
        <dbReference type="Pfam" id="PF01935"/>
    </source>
</evidence>
<dbReference type="EMBL" id="RXLR01000014">
    <property type="protein sequence ID" value="TDH22014.1"/>
    <property type="molecule type" value="Genomic_DNA"/>
</dbReference>
<protein>
    <submittedName>
        <fullName evidence="4">AAA-like domain protein</fullName>
    </submittedName>
    <submittedName>
        <fullName evidence="3">ATP-binding protein</fullName>
    </submittedName>
</protein>